<proteinExistence type="predicted"/>
<dbReference type="GO" id="GO:0005886">
    <property type="term" value="C:plasma membrane"/>
    <property type="evidence" value="ECO:0007669"/>
    <property type="project" value="TreeGrafter"/>
</dbReference>
<dbReference type="Proteomes" id="UP000008281">
    <property type="component" value="Unassembled WGS sequence"/>
</dbReference>
<keyword evidence="1" id="KW-1133">Transmembrane helix</keyword>
<evidence type="ECO:0000256" key="1">
    <source>
        <dbReference type="SAM" id="Phobius"/>
    </source>
</evidence>
<dbReference type="InterPro" id="IPR019428">
    <property type="entry name" value="7TM_GPCR_serpentine_rcpt_Str"/>
</dbReference>
<dbReference type="PANTHER" id="PTHR22943">
    <property type="entry name" value="7-TRANSMEMBRANE DOMAIN RECEPTOR C.ELEGANS"/>
    <property type="match status" value="1"/>
</dbReference>
<reference evidence="2" key="1">
    <citation type="submission" date="2007-07" db="EMBL/GenBank/DDBJ databases">
        <title>PCAP assembly of the Caenorhabditis remanei genome.</title>
        <authorList>
            <consortium name="The Caenorhabditis remanei Sequencing Consortium"/>
            <person name="Wilson R.K."/>
        </authorList>
    </citation>
    <scope>NUCLEOTIDE SEQUENCE [LARGE SCALE GENOMIC DNA]</scope>
    <source>
        <strain evidence="2">PB4641</strain>
    </source>
</reference>
<evidence type="ECO:0000313" key="3">
    <source>
        <dbReference type="Proteomes" id="UP000008281"/>
    </source>
</evidence>
<evidence type="ECO:0000313" key="2">
    <source>
        <dbReference type="EMBL" id="EFO97483.1"/>
    </source>
</evidence>
<gene>
    <name evidence="2" type="ORF">CRE_13230</name>
</gene>
<keyword evidence="1" id="KW-0812">Transmembrane</keyword>
<dbReference type="eggNOG" id="ENOG502TFRY">
    <property type="taxonomic scope" value="Eukaryota"/>
</dbReference>
<dbReference type="EMBL" id="DS270823">
    <property type="protein sequence ID" value="EFO97483.1"/>
    <property type="molecule type" value="Genomic_DNA"/>
</dbReference>
<dbReference type="Pfam" id="PF10326">
    <property type="entry name" value="7TM_GPCR_Str"/>
    <property type="match status" value="1"/>
</dbReference>
<dbReference type="GO" id="GO:0038022">
    <property type="term" value="F:G protein-coupled olfactory receptor activity"/>
    <property type="evidence" value="ECO:0007669"/>
    <property type="project" value="TreeGrafter"/>
</dbReference>
<protein>
    <recommendedName>
        <fullName evidence="4">7TM GPCR serpentine receptor class x (Srx) domain-containing protein</fullName>
    </recommendedName>
</protein>
<feature type="non-terminal residue" evidence="2">
    <location>
        <position position="77"/>
    </location>
</feature>
<dbReference type="InParanoid" id="E3NV66"/>
<evidence type="ECO:0008006" key="4">
    <source>
        <dbReference type="Google" id="ProtNLM"/>
    </source>
</evidence>
<keyword evidence="1" id="KW-0472">Membrane</keyword>
<keyword evidence="3" id="KW-1185">Reference proteome</keyword>
<feature type="transmembrane region" description="Helical" evidence="1">
    <location>
        <begin position="12"/>
        <end position="33"/>
    </location>
</feature>
<accession>E3NV66</accession>
<dbReference type="GO" id="GO:0042048">
    <property type="term" value="P:olfactory behavior"/>
    <property type="evidence" value="ECO:0007669"/>
    <property type="project" value="TreeGrafter"/>
</dbReference>
<dbReference type="HOGENOM" id="CLU_2645006_0_0_1"/>
<dbReference type="PANTHER" id="PTHR22943:SF29">
    <property type="entry name" value="SEVEN TM RECEPTOR"/>
    <property type="match status" value="1"/>
</dbReference>
<organism evidence="3">
    <name type="scientific">Caenorhabditis remanei</name>
    <name type="common">Caenorhabditis vulgaris</name>
    <dbReference type="NCBI Taxonomy" id="31234"/>
    <lineage>
        <taxon>Eukaryota</taxon>
        <taxon>Metazoa</taxon>
        <taxon>Ecdysozoa</taxon>
        <taxon>Nematoda</taxon>
        <taxon>Chromadorea</taxon>
        <taxon>Rhabditida</taxon>
        <taxon>Rhabditina</taxon>
        <taxon>Rhabditomorpha</taxon>
        <taxon>Rhabditoidea</taxon>
        <taxon>Rhabditidae</taxon>
        <taxon>Peloderinae</taxon>
        <taxon>Caenorhabditis</taxon>
    </lineage>
</organism>
<name>E3NV66_CAERE</name>
<sequence length="77" mass="8966">MELETFRLLKRVIQLTCVVFSLFVNSILIYLIIKKSPINMGTYRHLMIYFCCVSIVFSLLDIIVQPVAKLEIIESKL</sequence>
<dbReference type="AlphaFoldDB" id="E3NV66"/>
<feature type="transmembrane region" description="Helical" evidence="1">
    <location>
        <begin position="45"/>
        <end position="68"/>
    </location>
</feature>